<evidence type="ECO:0000313" key="2">
    <source>
        <dbReference type="EMBL" id="AIQ91741.1"/>
    </source>
</evidence>
<evidence type="ECO:0000313" key="3">
    <source>
        <dbReference type="Proteomes" id="UP000029492"/>
    </source>
</evidence>
<protein>
    <submittedName>
        <fullName evidence="2">Protein of unassigned function</fullName>
    </submittedName>
</protein>
<gene>
    <name evidence="2" type="ORF">MOC_3986</name>
</gene>
<dbReference type="eggNOG" id="ENOG5031013">
    <property type="taxonomic scope" value="Bacteria"/>
</dbReference>
<dbReference type="AlphaFoldDB" id="A0A089NUY0"/>
<dbReference type="Proteomes" id="UP000029492">
    <property type="component" value="Chromosome"/>
</dbReference>
<organism evidence="2 3">
    <name type="scientific">Methylobacterium oryzae CBMB20</name>
    <dbReference type="NCBI Taxonomy" id="693986"/>
    <lineage>
        <taxon>Bacteria</taxon>
        <taxon>Pseudomonadati</taxon>
        <taxon>Pseudomonadota</taxon>
        <taxon>Alphaproteobacteria</taxon>
        <taxon>Hyphomicrobiales</taxon>
        <taxon>Methylobacteriaceae</taxon>
        <taxon>Methylobacterium</taxon>
    </lineage>
</organism>
<dbReference type="KEGG" id="mor:MOC_3986"/>
<reference evidence="2 3" key="1">
    <citation type="journal article" date="2014" name="PLoS ONE">
        <title>Genome Information of Methylobacterium oryzae, a Plant-Probiotic Methylotroph in the Phyllosphere.</title>
        <authorList>
            <person name="Kwak M.J."/>
            <person name="Jeong H."/>
            <person name="Madhaiyan M."/>
            <person name="Lee Y."/>
            <person name="Sa T.M."/>
            <person name="Oh T.K."/>
            <person name="Kim J.F."/>
        </authorList>
    </citation>
    <scope>NUCLEOTIDE SEQUENCE [LARGE SCALE GENOMIC DNA]</scope>
    <source>
        <strain evidence="2 3">CBMB20</strain>
    </source>
</reference>
<dbReference type="HOGENOM" id="CLU_204569_0_0_5"/>
<keyword evidence="1" id="KW-0812">Transmembrane</keyword>
<dbReference type="STRING" id="693986.MOC_3986"/>
<keyword evidence="1" id="KW-1133">Transmembrane helix</keyword>
<sequence>MPHMNPLVPLFILLSLPLAAIGLVLYTDEGINPDLFYASVKTFVILGAIAVAMSFGAMKLSERSKH</sequence>
<evidence type="ECO:0000256" key="1">
    <source>
        <dbReference type="SAM" id="Phobius"/>
    </source>
</evidence>
<feature type="transmembrane region" description="Helical" evidence="1">
    <location>
        <begin position="7"/>
        <end position="26"/>
    </location>
</feature>
<feature type="transmembrane region" description="Helical" evidence="1">
    <location>
        <begin position="38"/>
        <end position="58"/>
    </location>
</feature>
<keyword evidence="1" id="KW-0472">Membrane</keyword>
<keyword evidence="3" id="KW-1185">Reference proteome</keyword>
<accession>A0A089NUY0</accession>
<name>A0A089NUY0_9HYPH</name>
<proteinExistence type="predicted"/>
<dbReference type="EMBL" id="CP003811">
    <property type="protein sequence ID" value="AIQ91741.1"/>
    <property type="molecule type" value="Genomic_DNA"/>
</dbReference>